<organism evidence="2 3">
    <name type="scientific">Zeaxanthinibacter enoshimensis</name>
    <dbReference type="NCBI Taxonomy" id="392009"/>
    <lineage>
        <taxon>Bacteria</taxon>
        <taxon>Pseudomonadati</taxon>
        <taxon>Bacteroidota</taxon>
        <taxon>Flavobacteriia</taxon>
        <taxon>Flavobacteriales</taxon>
        <taxon>Flavobacteriaceae</taxon>
        <taxon>Zeaxanthinibacter</taxon>
    </lineage>
</organism>
<gene>
    <name evidence="2" type="ORF">CLV82_2218</name>
</gene>
<protein>
    <submittedName>
        <fullName evidence="2">Uncharacterized protein</fullName>
    </submittedName>
</protein>
<feature type="transmembrane region" description="Helical" evidence="1">
    <location>
        <begin position="51"/>
        <end position="73"/>
    </location>
</feature>
<evidence type="ECO:0000256" key="1">
    <source>
        <dbReference type="SAM" id="Phobius"/>
    </source>
</evidence>
<dbReference type="Proteomes" id="UP000295468">
    <property type="component" value="Unassembled WGS sequence"/>
</dbReference>
<feature type="transmembrane region" description="Helical" evidence="1">
    <location>
        <begin position="120"/>
        <end position="136"/>
    </location>
</feature>
<sequence length="159" mass="18276">MQHGNEQLRDPRKIFKTLQLVHLILVFGMFAFAVFTYFIQENLRLDAMSGGSMAIYLVPVLGLAGYFGSQWVYRKLLVSVRPHHPLSQKLTRFQSASYLQYTCLEIPALCALLAYLYDGFVLHLAIAAFLILYMYSRKPTVKKLKEALPLTTEELRLLE</sequence>
<dbReference type="RefSeq" id="WP_133644327.1">
    <property type="nucleotide sequence ID" value="NZ_SNYI01000002.1"/>
</dbReference>
<evidence type="ECO:0000313" key="2">
    <source>
        <dbReference type="EMBL" id="TDQ31510.1"/>
    </source>
</evidence>
<keyword evidence="1" id="KW-1133">Transmembrane helix</keyword>
<comment type="caution">
    <text evidence="2">The sequence shown here is derived from an EMBL/GenBank/DDBJ whole genome shotgun (WGS) entry which is preliminary data.</text>
</comment>
<keyword evidence="3" id="KW-1185">Reference proteome</keyword>
<dbReference type="EMBL" id="SNYI01000002">
    <property type="protein sequence ID" value="TDQ31510.1"/>
    <property type="molecule type" value="Genomic_DNA"/>
</dbReference>
<keyword evidence="1" id="KW-0812">Transmembrane</keyword>
<evidence type="ECO:0000313" key="3">
    <source>
        <dbReference type="Proteomes" id="UP000295468"/>
    </source>
</evidence>
<keyword evidence="1" id="KW-0472">Membrane</keyword>
<accession>A0A4R6TSR1</accession>
<dbReference type="OrthoDB" id="1151358at2"/>
<dbReference type="AlphaFoldDB" id="A0A4R6TSR1"/>
<reference evidence="2 3" key="1">
    <citation type="submission" date="2019-03" db="EMBL/GenBank/DDBJ databases">
        <title>Genomic Encyclopedia of Archaeal and Bacterial Type Strains, Phase II (KMG-II): from individual species to whole genera.</title>
        <authorList>
            <person name="Goeker M."/>
        </authorList>
    </citation>
    <scope>NUCLEOTIDE SEQUENCE [LARGE SCALE GENOMIC DNA]</scope>
    <source>
        <strain evidence="2 3">DSM 18435</strain>
    </source>
</reference>
<name>A0A4R6TSR1_9FLAO</name>
<proteinExistence type="predicted"/>
<feature type="transmembrane region" description="Helical" evidence="1">
    <location>
        <begin position="20"/>
        <end position="39"/>
    </location>
</feature>